<accession>A0A9W4J8Y1</accession>
<feature type="domain" description="Fungal lipase-type" evidence="4">
    <location>
        <begin position="103"/>
        <end position="236"/>
    </location>
</feature>
<keyword evidence="1 3" id="KW-0732">Signal</keyword>
<dbReference type="Gene3D" id="3.40.50.1820">
    <property type="entry name" value="alpha/beta hydrolase"/>
    <property type="match status" value="1"/>
</dbReference>
<dbReference type="CDD" id="cd00519">
    <property type="entry name" value="Lipase_3"/>
    <property type="match status" value="1"/>
</dbReference>
<name>A0A9W4J8Y1_9EURO</name>
<keyword evidence="2" id="KW-0378">Hydrolase</keyword>
<dbReference type="AlphaFoldDB" id="A0A9W4J8Y1"/>
<protein>
    <recommendedName>
        <fullName evidence="4">Fungal lipase-type domain-containing protein</fullName>
    </recommendedName>
</protein>
<evidence type="ECO:0000313" key="5">
    <source>
        <dbReference type="EMBL" id="CAG8384708.1"/>
    </source>
</evidence>
<dbReference type="PANTHER" id="PTHR46640">
    <property type="entry name" value="TRIACYLGLYCEROL LIPASE, PUTATIVE (AFU_ORTHOLOGUE AFUA_6G06510)-RELATED"/>
    <property type="match status" value="1"/>
</dbReference>
<dbReference type="SUPFAM" id="SSF53474">
    <property type="entry name" value="alpha/beta-Hydrolases"/>
    <property type="match status" value="1"/>
</dbReference>
<dbReference type="GO" id="GO:0072330">
    <property type="term" value="P:monocarboxylic acid biosynthetic process"/>
    <property type="evidence" value="ECO:0007669"/>
    <property type="project" value="UniProtKB-ARBA"/>
</dbReference>
<evidence type="ECO:0000313" key="6">
    <source>
        <dbReference type="Proteomes" id="UP001152592"/>
    </source>
</evidence>
<dbReference type="GO" id="GO:0006629">
    <property type="term" value="P:lipid metabolic process"/>
    <property type="evidence" value="ECO:0007669"/>
    <property type="project" value="InterPro"/>
</dbReference>
<proteinExistence type="predicted"/>
<dbReference type="EMBL" id="CAJVPD010000238">
    <property type="protein sequence ID" value="CAG8384708.1"/>
    <property type="molecule type" value="Genomic_DNA"/>
</dbReference>
<evidence type="ECO:0000256" key="3">
    <source>
        <dbReference type="SAM" id="SignalP"/>
    </source>
</evidence>
<feature type="chain" id="PRO_5040717505" description="Fungal lipase-type domain-containing protein" evidence="3">
    <location>
        <begin position="22"/>
        <end position="310"/>
    </location>
</feature>
<reference evidence="5" key="1">
    <citation type="submission" date="2021-07" db="EMBL/GenBank/DDBJ databases">
        <authorList>
            <person name="Branca A.L. A."/>
        </authorList>
    </citation>
    <scope>NUCLEOTIDE SEQUENCE</scope>
</reference>
<dbReference type="Proteomes" id="UP001152592">
    <property type="component" value="Unassembled WGS sequence"/>
</dbReference>
<dbReference type="OrthoDB" id="2595934at2759"/>
<evidence type="ECO:0000256" key="1">
    <source>
        <dbReference type="ARBA" id="ARBA00022729"/>
    </source>
</evidence>
<dbReference type="PANTHER" id="PTHR46640:SF1">
    <property type="entry name" value="FUNGAL LIPASE-LIKE DOMAIN-CONTAINING PROTEIN-RELATED"/>
    <property type="match status" value="1"/>
</dbReference>
<evidence type="ECO:0000259" key="4">
    <source>
        <dbReference type="Pfam" id="PF01764"/>
    </source>
</evidence>
<evidence type="ECO:0000256" key="2">
    <source>
        <dbReference type="ARBA" id="ARBA00022801"/>
    </source>
</evidence>
<feature type="signal peptide" evidence="3">
    <location>
        <begin position="1"/>
        <end position="21"/>
    </location>
</feature>
<organism evidence="5 6">
    <name type="scientific">Penicillium salamii</name>
    <dbReference type="NCBI Taxonomy" id="1612424"/>
    <lineage>
        <taxon>Eukaryota</taxon>
        <taxon>Fungi</taxon>
        <taxon>Dikarya</taxon>
        <taxon>Ascomycota</taxon>
        <taxon>Pezizomycotina</taxon>
        <taxon>Eurotiomycetes</taxon>
        <taxon>Eurotiomycetidae</taxon>
        <taxon>Eurotiales</taxon>
        <taxon>Aspergillaceae</taxon>
        <taxon>Penicillium</taxon>
    </lineage>
</organism>
<dbReference type="InterPro" id="IPR002921">
    <property type="entry name" value="Fungal_lipase-type"/>
</dbReference>
<dbReference type="InterPro" id="IPR051299">
    <property type="entry name" value="AB_hydrolase_lip/est"/>
</dbReference>
<dbReference type="GO" id="GO:0017000">
    <property type="term" value="P:antibiotic biosynthetic process"/>
    <property type="evidence" value="ECO:0007669"/>
    <property type="project" value="UniProtKB-ARBA"/>
</dbReference>
<sequence length="310" mass="33993">MFSSILGLGAILSALIIAALASPVQLSRREISTELLDDFRLYAQFAALAACDQNINGTRGELSCDQGPCDLVQAHDNEIIDSYHSSENATGYIAFDHTKKLIIVTFRGTISDFDAHTDFNIGWVDVPEFCKDCKAHTGFWGYWKSAEHQVIERLQNATEAKPDYGIALAGHSLGGAVATLAGTALRQKGFKLDIWTFGSPQIANQELAEFITDQQKPVSVYRATHYRDGVPAVPGWPTGYRHPSPEYWINQKTGETVTPDVVEVIEGINNKSGNLGFWHHNIGVDENHGWYFGNLSICVGPADLPANQGK</sequence>
<dbReference type="InterPro" id="IPR029058">
    <property type="entry name" value="AB_hydrolase_fold"/>
</dbReference>
<dbReference type="GO" id="GO:0016787">
    <property type="term" value="F:hydrolase activity"/>
    <property type="evidence" value="ECO:0007669"/>
    <property type="project" value="UniProtKB-KW"/>
</dbReference>
<dbReference type="Pfam" id="PF01764">
    <property type="entry name" value="Lipase_3"/>
    <property type="match status" value="1"/>
</dbReference>
<comment type="caution">
    <text evidence="5">The sequence shown here is derived from an EMBL/GenBank/DDBJ whole genome shotgun (WGS) entry which is preliminary data.</text>
</comment>
<gene>
    <name evidence="5" type="ORF">PSALAMII_LOCUS6114</name>
</gene>